<protein>
    <submittedName>
        <fullName evidence="1">ATP-grasp fold amidoligase family protein</fullName>
    </submittedName>
</protein>
<dbReference type="InterPro" id="IPR029465">
    <property type="entry name" value="ATPgrasp_TupA"/>
</dbReference>
<evidence type="ECO:0000313" key="1">
    <source>
        <dbReference type="EMBL" id="MDX8540249.1"/>
    </source>
</evidence>
<sequence>MHRLVLAVARLLLTLRHPALIVRFVTKLGYLPNPAAPRTYHELMLWRKTVDRNHLFVTLTDKLAAKDYVRGICPELPQAKTLWSGRDPADIPPELLTANVVIKANHGCAMNIFVSGGRPDRAAVIATARGWLKKRYGRRNGEWAYWPIVPTVLIEERLELSGGAIATDIKVHVCAGAICHVWVEDKQARLSHLFDCDGKPLPGRDPDYPRDDQALPVSDRLVDYVRQAAAIAPRIAGDLDHIRIDFLVTGQCLYAGELTVYSAAGYGTWTNPEIMATIERNWRLDRSDYLRRRHRGIAGLYARALSAWCRADARNCRPATSPRQA</sequence>
<proteinExistence type="predicted"/>
<dbReference type="Proteomes" id="UP001276564">
    <property type="component" value="Unassembled WGS sequence"/>
</dbReference>
<evidence type="ECO:0000313" key="2">
    <source>
        <dbReference type="Proteomes" id="UP001276564"/>
    </source>
</evidence>
<dbReference type="EMBL" id="JAVIIP010000012">
    <property type="protein sequence ID" value="MDX8540249.1"/>
    <property type="molecule type" value="Genomic_DNA"/>
</dbReference>
<name>A0ABU5ASG1_9HYPH</name>
<dbReference type="Pfam" id="PF14305">
    <property type="entry name" value="ATPgrasp_TupA"/>
    <property type="match status" value="1"/>
</dbReference>
<dbReference type="RefSeq" id="WP_320321334.1">
    <property type="nucleotide sequence ID" value="NZ_JAVIIP010000012.1"/>
</dbReference>
<keyword evidence="2" id="KW-1185">Reference proteome</keyword>
<accession>A0ABU5ASG1</accession>
<organism evidence="1 2">
    <name type="scientific">Mesorhizobium abyssinicae</name>
    <dbReference type="NCBI Taxonomy" id="1209958"/>
    <lineage>
        <taxon>Bacteria</taxon>
        <taxon>Pseudomonadati</taxon>
        <taxon>Pseudomonadota</taxon>
        <taxon>Alphaproteobacteria</taxon>
        <taxon>Hyphomicrobiales</taxon>
        <taxon>Phyllobacteriaceae</taxon>
        <taxon>Mesorhizobium</taxon>
    </lineage>
</organism>
<reference evidence="1 2" key="1">
    <citation type="submission" date="2023-08" db="EMBL/GenBank/DDBJ databases">
        <title>Implementing the SeqCode for naming new Mesorhizobium species isolated from Vachellia karroo root nodules.</title>
        <authorList>
            <person name="Van Lill M."/>
        </authorList>
    </citation>
    <scope>NUCLEOTIDE SEQUENCE [LARGE SCALE GENOMIC DNA]</scope>
    <source>
        <strain evidence="1 2">VK4B</strain>
    </source>
</reference>
<gene>
    <name evidence="1" type="ORF">RFM23_21755</name>
</gene>
<comment type="caution">
    <text evidence="1">The sequence shown here is derived from an EMBL/GenBank/DDBJ whole genome shotgun (WGS) entry which is preliminary data.</text>
</comment>